<dbReference type="Gene3D" id="3.30.70.100">
    <property type="match status" value="1"/>
</dbReference>
<dbReference type="InterPro" id="IPR006121">
    <property type="entry name" value="HMA_dom"/>
</dbReference>
<dbReference type="EMBL" id="CM001440">
    <property type="protein sequence ID" value="EHR59183.1"/>
    <property type="molecule type" value="Genomic_DNA"/>
</dbReference>
<gene>
    <name evidence="2" type="ORF">SaccyDRAFT_0246</name>
</gene>
<protein>
    <submittedName>
        <fullName evidence="2">Copper chaperone</fullName>
    </submittedName>
</protein>
<dbReference type="Proteomes" id="UP000002791">
    <property type="component" value="Chromosome"/>
</dbReference>
<evidence type="ECO:0000313" key="3">
    <source>
        <dbReference type="Proteomes" id="UP000002791"/>
    </source>
</evidence>
<dbReference type="GO" id="GO:0046872">
    <property type="term" value="F:metal ion binding"/>
    <property type="evidence" value="ECO:0007669"/>
    <property type="project" value="InterPro"/>
</dbReference>
<dbReference type="AlphaFoldDB" id="H5XDA3"/>
<reference evidence="2 3" key="1">
    <citation type="submission" date="2011-11" db="EMBL/GenBank/DDBJ databases">
        <title>The Noncontiguous Finished sequence of Saccharomonospora cyanea NA-134.</title>
        <authorList>
            <consortium name="US DOE Joint Genome Institute"/>
            <person name="Lucas S."/>
            <person name="Han J."/>
            <person name="Lapidus A."/>
            <person name="Cheng J.-F."/>
            <person name="Goodwin L."/>
            <person name="Pitluck S."/>
            <person name="Peters L."/>
            <person name="Ovchinnikova G."/>
            <person name="Lu M."/>
            <person name="Detter J.C."/>
            <person name="Han C."/>
            <person name="Tapia R."/>
            <person name="Land M."/>
            <person name="Hauser L."/>
            <person name="Kyrpides N."/>
            <person name="Ivanova N."/>
            <person name="Pagani I."/>
            <person name="Brambilla E.-M."/>
            <person name="Klenk H.-P."/>
            <person name="Woyke T."/>
        </authorList>
    </citation>
    <scope>NUCLEOTIDE SEQUENCE [LARGE SCALE GENOMIC DNA]</scope>
    <source>
        <strain evidence="2 3">NA-134</strain>
    </source>
</reference>
<sequence length="68" mass="7023">MDNNVYVVKGMTCSGCMAKVTNAVTSVAGVDDVDVDITTGEVTVLSDAPVDDRLVRAAINQAGYEVAS</sequence>
<evidence type="ECO:0000313" key="2">
    <source>
        <dbReference type="EMBL" id="EHR59183.1"/>
    </source>
</evidence>
<organism evidence="2 3">
    <name type="scientific">Saccharomonospora cyanea NA-134</name>
    <dbReference type="NCBI Taxonomy" id="882082"/>
    <lineage>
        <taxon>Bacteria</taxon>
        <taxon>Bacillati</taxon>
        <taxon>Actinomycetota</taxon>
        <taxon>Actinomycetes</taxon>
        <taxon>Pseudonocardiales</taxon>
        <taxon>Pseudonocardiaceae</taxon>
        <taxon>Saccharomonospora</taxon>
    </lineage>
</organism>
<dbReference type="PROSITE" id="PS50846">
    <property type="entry name" value="HMA_2"/>
    <property type="match status" value="1"/>
</dbReference>
<dbReference type="InterPro" id="IPR036163">
    <property type="entry name" value="HMA_dom_sf"/>
</dbReference>
<feature type="domain" description="HMA" evidence="1">
    <location>
        <begin position="2"/>
        <end position="67"/>
    </location>
</feature>
<dbReference type="Pfam" id="PF00403">
    <property type="entry name" value="HMA"/>
    <property type="match status" value="1"/>
</dbReference>
<dbReference type="RefSeq" id="WP_005452831.1">
    <property type="nucleotide sequence ID" value="NZ_CM001440.1"/>
</dbReference>
<keyword evidence="3" id="KW-1185">Reference proteome</keyword>
<dbReference type="STRING" id="882082.SaccyDRAFT_0246"/>
<accession>H5XDA3</accession>
<proteinExistence type="predicted"/>
<name>H5XDA3_9PSEU</name>
<dbReference type="CDD" id="cd00371">
    <property type="entry name" value="HMA"/>
    <property type="match status" value="1"/>
</dbReference>
<dbReference type="SUPFAM" id="SSF55008">
    <property type="entry name" value="HMA, heavy metal-associated domain"/>
    <property type="match status" value="1"/>
</dbReference>
<dbReference type="HOGENOM" id="CLU_134973_13_1_11"/>
<evidence type="ECO:0000259" key="1">
    <source>
        <dbReference type="PROSITE" id="PS50846"/>
    </source>
</evidence>
<dbReference type="eggNOG" id="COG2608">
    <property type="taxonomic scope" value="Bacteria"/>
</dbReference>